<proteinExistence type="predicted"/>
<dbReference type="CDD" id="cd00146">
    <property type="entry name" value="PKD"/>
    <property type="match status" value="1"/>
</dbReference>
<evidence type="ECO:0000256" key="1">
    <source>
        <dbReference type="ARBA" id="ARBA00023157"/>
    </source>
</evidence>
<gene>
    <name evidence="6" type="ORF">LOTGIDRAFT_174101</name>
</gene>
<keyword evidence="1 2" id="KW-1015">Disulfide bond</keyword>
<dbReference type="SUPFAM" id="SSF49299">
    <property type="entry name" value="PKD domain"/>
    <property type="match status" value="2"/>
</dbReference>
<dbReference type="PROSITE" id="PS50093">
    <property type="entry name" value="PKD"/>
    <property type="match status" value="1"/>
</dbReference>
<protein>
    <recommendedName>
        <fullName evidence="8">PKD domain-containing protein</fullName>
    </recommendedName>
</protein>
<feature type="domain" description="Sushi" evidence="5">
    <location>
        <begin position="221"/>
        <end position="279"/>
    </location>
</feature>
<dbReference type="Pfam" id="PF18911">
    <property type="entry name" value="PKD_4"/>
    <property type="match status" value="1"/>
</dbReference>
<dbReference type="HOGENOM" id="CLU_263849_0_0_1"/>
<dbReference type="InterPro" id="IPR035976">
    <property type="entry name" value="Sushi/SCR/CCP_sf"/>
</dbReference>
<dbReference type="Gene3D" id="2.60.40.10">
    <property type="entry name" value="Immunoglobulins"/>
    <property type="match status" value="1"/>
</dbReference>
<dbReference type="InterPro" id="IPR008979">
    <property type="entry name" value="Galactose-bd-like_sf"/>
</dbReference>
<dbReference type="CTD" id="20242620"/>
<dbReference type="GeneID" id="20242620"/>
<sequence length="1272" mass="141847">MKKIQCFVMVYIVYCFILYVESSLGCTEPQPVLHAYRYTDDTSLPEGALVNYTCYQNHYWISGDLKRECQGGVLTGESPVCDEYAVLTPAHAILPEPSSLGGMDNYLTDGDVLTCESTTPSTDPRWTIEFDGAKYVFSVELTVEWQSNVDINKIEVHVRNTTQNPTTLCGTINFPFTSSGNVDFMCPPNLIGSHLVIQGFGTGVYGLGLCDVKAKGKDWYYECGDPSFVYGAEVSSKKTVGGNMIVQYSCVEGFYYGGKNPESTCRNGQWSVVDILCLRSAATISNAEPITNFEISPGGTNLIKLTDEDQIVNVQYATGTGSTLTATLNSDPIPSSDITHSETSKTGAVTIKTSHPVFTSYGIYDLTLELLNNEGKKHLNLYIFHEAKVAGLPPPGRKHFCNINETYVIEFDLVSGSNVLSEWMFEQYSILQIYSGDINRLWKNYSCDAILKDNVTVVAANNASAEYTWFLLTVQYPVNHIVASVDSPVAETSSNLKFDIQTQSEALTPMGTLQAQIFYHTGENETKSFTPGESTEFFKSFTTQGQFKANLSIWSESSSDNLEVDFAIWDKLEDLTLEPKKPYAEVGKVVTFEFINPPPSGFEYKIIYGNSKQASNTEDDLYLPFSQAPLNTTYSEPITYYISMRSFNPEYEKNYTTSIIIQNAVGNLTLTPSSLVIPYDNSTVEFTLSMEHEMPPPTSVSCVFTYGDGNDENVTLDLTWTSPFSHLYTYSNIGNYSVNVFCSNQISNITLFSSIGVRYYTIDDVNLFHQNPFPTNFTEGRDVEFSLRIKDLDVTPPNTQLTWNFGDDSTPLVQTFNEWILVHHFPKRDIFMGMLEINMSNETKTITFTQQIGTVTISSDILIVLAGNPVLFTTQIINTGSVEPLSYQIDFGDGTVPVSSQNFSHSFADGGYYIATAKVFNSTFSEFNTVEDVLVVENPLTSLLSVSAQNVAFPPGNFRLSLGLPPGSKPITFVTCEYNFGDTVDNVLHYHTDNISLSHPITFLHTYTKLGPYTILYNCSNVLTSTSGKLSTSVINECFSIIGIFDPQYSYQDNPMRIYTSQLMQISSRLTIYCGEHQPRFVWTLKNITDGNMTNVSLDQPQTDFIRFPKNSIPKGKYILSLNVSFVLKPESWLNEITFLEFRDPPIRAEIVGGFQRTTGMKDITIDAVPLSYDPLKEQGQPDDLSYSWTCKKVNTTTVLELLSKYKNESFSIPCNSVSYQLAAGTLLFKASSEERPIGYIFTLEVNKPGRTAGEFIQTVQVLYEAPDINIL</sequence>
<dbReference type="SUPFAM" id="SSF49785">
    <property type="entry name" value="Galactose-binding domain-like"/>
    <property type="match status" value="1"/>
</dbReference>
<dbReference type="InterPro" id="IPR000601">
    <property type="entry name" value="PKD_dom"/>
</dbReference>
<evidence type="ECO:0000313" key="6">
    <source>
        <dbReference type="EMBL" id="ESO98628.1"/>
    </source>
</evidence>
<evidence type="ECO:0000256" key="2">
    <source>
        <dbReference type="PROSITE-ProRule" id="PRU00302"/>
    </source>
</evidence>
<dbReference type="InterPro" id="IPR000436">
    <property type="entry name" value="Sushi_SCR_CCP_dom"/>
</dbReference>
<accession>V4A3Z2</accession>
<comment type="caution">
    <text evidence="2">Lacks conserved residue(s) required for the propagation of feature annotation.</text>
</comment>
<dbReference type="SMART" id="SM00032">
    <property type="entry name" value="CCP"/>
    <property type="match status" value="2"/>
</dbReference>
<dbReference type="KEGG" id="lgi:LOTGIDRAFT_174101"/>
<feature type="disulfide bond" evidence="2">
    <location>
        <begin position="26"/>
        <end position="69"/>
    </location>
</feature>
<feature type="disulfide bond" evidence="2">
    <location>
        <begin position="54"/>
        <end position="81"/>
    </location>
</feature>
<keyword evidence="3" id="KW-0732">Signal</keyword>
<feature type="domain" description="Sushi" evidence="5">
    <location>
        <begin position="24"/>
        <end position="83"/>
    </location>
</feature>
<feature type="signal peptide" evidence="3">
    <location>
        <begin position="1"/>
        <end position="25"/>
    </location>
</feature>
<keyword evidence="7" id="KW-1185">Reference proteome</keyword>
<feature type="chain" id="PRO_5004716560" description="PKD domain-containing protein" evidence="3">
    <location>
        <begin position="26"/>
        <end position="1272"/>
    </location>
</feature>
<evidence type="ECO:0000259" key="4">
    <source>
        <dbReference type="PROSITE" id="PS50093"/>
    </source>
</evidence>
<dbReference type="Proteomes" id="UP000030746">
    <property type="component" value="Unassembled WGS sequence"/>
</dbReference>
<reference evidence="6 7" key="1">
    <citation type="journal article" date="2013" name="Nature">
        <title>Insights into bilaterian evolution from three spiralian genomes.</title>
        <authorList>
            <person name="Simakov O."/>
            <person name="Marletaz F."/>
            <person name="Cho S.J."/>
            <person name="Edsinger-Gonzales E."/>
            <person name="Havlak P."/>
            <person name="Hellsten U."/>
            <person name="Kuo D.H."/>
            <person name="Larsson T."/>
            <person name="Lv J."/>
            <person name="Arendt D."/>
            <person name="Savage R."/>
            <person name="Osoegawa K."/>
            <person name="de Jong P."/>
            <person name="Grimwood J."/>
            <person name="Chapman J.A."/>
            <person name="Shapiro H."/>
            <person name="Aerts A."/>
            <person name="Otillar R.P."/>
            <person name="Terry A.Y."/>
            <person name="Boore J.L."/>
            <person name="Grigoriev I.V."/>
            <person name="Lindberg D.R."/>
            <person name="Seaver E.C."/>
            <person name="Weisblat D.A."/>
            <person name="Putnam N.H."/>
            <person name="Rokhsar D.S."/>
        </authorList>
    </citation>
    <scope>NUCLEOTIDE SEQUENCE [LARGE SCALE GENOMIC DNA]</scope>
</reference>
<evidence type="ECO:0000313" key="7">
    <source>
        <dbReference type="Proteomes" id="UP000030746"/>
    </source>
</evidence>
<dbReference type="Pfam" id="PF02010">
    <property type="entry name" value="REJ"/>
    <property type="match status" value="1"/>
</dbReference>
<keyword evidence="2" id="KW-0768">Sushi</keyword>
<evidence type="ECO:0000256" key="3">
    <source>
        <dbReference type="SAM" id="SignalP"/>
    </source>
</evidence>
<evidence type="ECO:0008006" key="8">
    <source>
        <dbReference type="Google" id="ProtNLM"/>
    </source>
</evidence>
<dbReference type="AlphaFoldDB" id="V4A3Z2"/>
<dbReference type="InterPro" id="IPR035986">
    <property type="entry name" value="PKD_dom_sf"/>
</dbReference>
<dbReference type="Gene3D" id="2.60.120.260">
    <property type="entry name" value="Galactose-binding domain-like"/>
    <property type="match status" value="1"/>
</dbReference>
<feature type="domain" description="PKD" evidence="4">
    <location>
        <begin position="879"/>
        <end position="935"/>
    </location>
</feature>
<dbReference type="OrthoDB" id="6084557at2759"/>
<dbReference type="Gene3D" id="2.10.70.10">
    <property type="entry name" value="Complement Module, domain 1"/>
    <property type="match status" value="2"/>
</dbReference>
<name>V4A3Z2_LOTGI</name>
<dbReference type="PROSITE" id="PS50923">
    <property type="entry name" value="SUSHI"/>
    <property type="match status" value="2"/>
</dbReference>
<dbReference type="RefSeq" id="XP_009050685.1">
    <property type="nucleotide sequence ID" value="XM_009052437.1"/>
</dbReference>
<dbReference type="InterPro" id="IPR013783">
    <property type="entry name" value="Ig-like_fold"/>
</dbReference>
<organism evidence="6 7">
    <name type="scientific">Lottia gigantea</name>
    <name type="common">Giant owl limpet</name>
    <dbReference type="NCBI Taxonomy" id="225164"/>
    <lineage>
        <taxon>Eukaryota</taxon>
        <taxon>Metazoa</taxon>
        <taxon>Spiralia</taxon>
        <taxon>Lophotrochozoa</taxon>
        <taxon>Mollusca</taxon>
        <taxon>Gastropoda</taxon>
        <taxon>Patellogastropoda</taxon>
        <taxon>Lottioidea</taxon>
        <taxon>Lottiidae</taxon>
        <taxon>Lottia</taxon>
    </lineage>
</organism>
<dbReference type="OMA" id="ITINAWE"/>
<evidence type="ECO:0000259" key="5">
    <source>
        <dbReference type="PROSITE" id="PS50923"/>
    </source>
</evidence>
<dbReference type="InterPro" id="IPR002859">
    <property type="entry name" value="PKD/REJ-like"/>
</dbReference>
<dbReference type="SUPFAM" id="SSF57535">
    <property type="entry name" value="Complement control module/SCR domain"/>
    <property type="match status" value="2"/>
</dbReference>
<dbReference type="Pfam" id="PF00084">
    <property type="entry name" value="Sushi"/>
    <property type="match status" value="2"/>
</dbReference>
<dbReference type="EMBL" id="KB201234">
    <property type="protein sequence ID" value="ESO98628.1"/>
    <property type="molecule type" value="Genomic_DNA"/>
</dbReference>
<feature type="disulfide bond" evidence="2">
    <location>
        <begin position="250"/>
        <end position="277"/>
    </location>
</feature>